<comment type="caution">
    <text evidence="2">The sequence shown here is derived from an EMBL/GenBank/DDBJ whole genome shotgun (WGS) entry which is preliminary data.</text>
</comment>
<gene>
    <name evidence="2" type="ORF">BCF53_101272</name>
</gene>
<dbReference type="Proteomes" id="UP000295793">
    <property type="component" value="Unassembled WGS sequence"/>
</dbReference>
<evidence type="ECO:0008006" key="4">
    <source>
        <dbReference type="Google" id="ProtNLM"/>
    </source>
</evidence>
<dbReference type="AlphaFoldDB" id="A0A4R3IBD5"/>
<evidence type="ECO:0000313" key="3">
    <source>
        <dbReference type="Proteomes" id="UP000295793"/>
    </source>
</evidence>
<keyword evidence="1" id="KW-0732">Signal</keyword>
<protein>
    <recommendedName>
        <fullName evidence="4">WD40 repeat protein</fullName>
    </recommendedName>
</protein>
<dbReference type="EMBL" id="SLZR01000001">
    <property type="protein sequence ID" value="TCS43929.1"/>
    <property type="molecule type" value="Genomic_DNA"/>
</dbReference>
<proteinExistence type="predicted"/>
<evidence type="ECO:0000256" key="1">
    <source>
        <dbReference type="SAM" id="SignalP"/>
    </source>
</evidence>
<keyword evidence="3" id="KW-1185">Reference proteome</keyword>
<feature type="signal peptide" evidence="1">
    <location>
        <begin position="1"/>
        <end position="22"/>
    </location>
</feature>
<dbReference type="InterPro" id="IPR011042">
    <property type="entry name" value="6-blade_b-propeller_TolB-like"/>
</dbReference>
<dbReference type="OrthoDB" id="9799878at2"/>
<evidence type="ECO:0000313" key="2">
    <source>
        <dbReference type="EMBL" id="TCS43929.1"/>
    </source>
</evidence>
<organism evidence="2 3">
    <name type="scientific">Reinekea marinisedimentorum</name>
    <dbReference type="NCBI Taxonomy" id="230495"/>
    <lineage>
        <taxon>Bacteria</taxon>
        <taxon>Pseudomonadati</taxon>
        <taxon>Pseudomonadota</taxon>
        <taxon>Gammaproteobacteria</taxon>
        <taxon>Oceanospirillales</taxon>
        <taxon>Saccharospirillaceae</taxon>
        <taxon>Reinekea</taxon>
    </lineage>
</organism>
<sequence length="898" mass="100464">MMQTVTRLLLICLTSLLTVCHAQGWQVIDQPMFRVIFPAEIQPEAERVADHLNHYLTNHLADMPLNGGFKRIAVVLHSASHVSNGYVNLAPNDSHWYNKPKDNGVEWFETLAVHEGRHMVQFNQIFDKPSARVLHFLTGQAGSAVIGVVFLPQWFYEGDAVISETTQTEGGRGRMASFDLWFRTATLNEPLPSYEQAMLGTGFDSVPYRSPYLFGYYMTAYLQRTYGADIFDTAIDELLSFDGFNLNGVIKQQTGKNLSQHYRDMMAELKTQWQTEQDELALTEVSELAASTANHWNSLYPIYSQGDASYAVEVDVQDGYFLTEVSQQQRKRLADIPSSVGSQFISSFKTRAVAANGERFCWVDIIPNLTRLYHESGELFCWQAQTGLQQLSKGEKFTGVGMRDHQMLAHRFNTNRSSKLVLLNSEGEPQASISLPVRSLAYDIQPTDDGWVFVLSGSENNGIYFVDAALGSLSQLVATQDELLRSPLLTENWVLFSSDRSGIDQLYASARTTGQRFQIATRPYGAYFSVWNKHNAQLIFADYTAKGQQLAAIEFTDPAVASTDWQPTAPEAKRGFYAEPLVRQYPSTEPLAGSYPVSKFKLSKNLIRPYIWSAGFEGDRIEGIVLSQDVLEKLSLTTRAGYQFDQSDWIGAVAADYRTDVGPHLVLASAKDYEGDDKERLDQISLYQTFNQRFGNTSQSWTPSIGLGSSKTNGEERESVVLGSLSYARSKDTPIQAISSPLGFSQSFSIAHYLEENHNDVMSNSFLTFRAPGRYAAIDLAADLQYLESDNELLVDSTLFDTPDEPGFTTQLSADYRLNLGGLGMNLTHLAYWRNTELSFNARAQISEQRSESAIGFTIAPSLNLLRNSWLQASPALSTYYTFEDTEVRLLITLSVGN</sequence>
<dbReference type="Gene3D" id="2.120.10.30">
    <property type="entry name" value="TolB, C-terminal domain"/>
    <property type="match status" value="1"/>
</dbReference>
<accession>A0A4R3IBD5</accession>
<feature type="chain" id="PRO_5020790985" description="WD40 repeat protein" evidence="1">
    <location>
        <begin position="23"/>
        <end position="898"/>
    </location>
</feature>
<dbReference type="SUPFAM" id="SSF69304">
    <property type="entry name" value="Tricorn protease N-terminal domain"/>
    <property type="match status" value="1"/>
</dbReference>
<reference evidence="2 3" key="1">
    <citation type="submission" date="2019-03" db="EMBL/GenBank/DDBJ databases">
        <title>Genomic Encyclopedia of Archaeal and Bacterial Type Strains, Phase II (KMG-II): from individual species to whole genera.</title>
        <authorList>
            <person name="Goeker M."/>
        </authorList>
    </citation>
    <scope>NUCLEOTIDE SEQUENCE [LARGE SCALE GENOMIC DNA]</scope>
    <source>
        <strain evidence="2 3">DSM 15388</strain>
    </source>
</reference>
<dbReference type="RefSeq" id="WP_132699105.1">
    <property type="nucleotide sequence ID" value="NZ_SLZR01000001.1"/>
</dbReference>
<name>A0A4R3IBD5_9GAMM</name>